<dbReference type="AlphaFoldDB" id="A0A395JKB3"/>
<comment type="caution">
    <text evidence="2">The sequence shown here is derived from an EMBL/GenBank/DDBJ whole genome shotgun (WGS) entry which is preliminary data.</text>
</comment>
<dbReference type="RefSeq" id="WP_211316936.1">
    <property type="nucleotide sequence ID" value="NZ_QNRT01000002.1"/>
</dbReference>
<sequence>MSNASKRLPDAFVAPVCTQQIQILYEDPYLLVIDKPSGLLSLSGKNPLNWDSVHYRLVQDYPSVTLAHRLDFGTSGLMILALSKEVNAQLTKQFQARSIVKVYQAVLLGSLPDDEGVIDAPIAKAEFPYQKVCTETGKPAQSHYRVVQRTADSLSGVATTHVEFTPTTGRTHQLRVHSLAIGHPIIGCDLYRSTIDGINSESLAPRLMLHASRVEFTHPVSEQRLQIVAPNLNLRYSV</sequence>
<evidence type="ECO:0000313" key="2">
    <source>
        <dbReference type="EMBL" id="RBP51216.1"/>
    </source>
</evidence>
<evidence type="ECO:0000313" key="3">
    <source>
        <dbReference type="Proteomes" id="UP000253083"/>
    </source>
</evidence>
<proteinExistence type="predicted"/>
<dbReference type="Gene3D" id="3.30.2350.10">
    <property type="entry name" value="Pseudouridine synthase"/>
    <property type="match status" value="1"/>
</dbReference>
<dbReference type="GO" id="GO:0140098">
    <property type="term" value="F:catalytic activity, acting on RNA"/>
    <property type="evidence" value="ECO:0007669"/>
    <property type="project" value="UniProtKB-ARBA"/>
</dbReference>
<name>A0A395JKB3_9GAMM</name>
<dbReference type="FunCoup" id="A0A395JKB3">
    <property type="interactions" value="179"/>
</dbReference>
<dbReference type="GO" id="GO:0000455">
    <property type="term" value="P:enzyme-directed rRNA pseudouridine synthesis"/>
    <property type="evidence" value="ECO:0007669"/>
    <property type="project" value="TreeGrafter"/>
</dbReference>
<feature type="domain" description="Pseudouridine synthase RsuA/RluA-like" evidence="1">
    <location>
        <begin position="29"/>
        <end position="178"/>
    </location>
</feature>
<dbReference type="InterPro" id="IPR006145">
    <property type="entry name" value="PsdUridine_synth_RsuA/RluA"/>
</dbReference>
<keyword evidence="3" id="KW-1185">Reference proteome</keyword>
<dbReference type="SUPFAM" id="SSF55120">
    <property type="entry name" value="Pseudouridine synthase"/>
    <property type="match status" value="1"/>
</dbReference>
<dbReference type="Pfam" id="PF00849">
    <property type="entry name" value="PseudoU_synth_2"/>
    <property type="match status" value="1"/>
</dbReference>
<dbReference type="PROSITE" id="PS01129">
    <property type="entry name" value="PSI_RLU"/>
    <property type="match status" value="1"/>
</dbReference>
<dbReference type="InterPro" id="IPR020103">
    <property type="entry name" value="PsdUridine_synth_cat_dom_sf"/>
</dbReference>
<organism evidence="2 3">
    <name type="scientific">Arenicella xantha</name>
    <dbReference type="NCBI Taxonomy" id="644221"/>
    <lineage>
        <taxon>Bacteria</taxon>
        <taxon>Pseudomonadati</taxon>
        <taxon>Pseudomonadota</taxon>
        <taxon>Gammaproteobacteria</taxon>
        <taxon>Arenicellales</taxon>
        <taxon>Arenicellaceae</taxon>
        <taxon>Arenicella</taxon>
    </lineage>
</organism>
<dbReference type="PANTHER" id="PTHR21600">
    <property type="entry name" value="MITOCHONDRIAL RNA PSEUDOURIDINE SYNTHASE"/>
    <property type="match status" value="1"/>
</dbReference>
<dbReference type="InterPro" id="IPR006224">
    <property type="entry name" value="PsdUridine_synth_RluA-like_CS"/>
</dbReference>
<protein>
    <submittedName>
        <fullName evidence="2">tRNA pseudouridine32 synthase/23S rRNA pseudouridine746 synthase</fullName>
    </submittedName>
</protein>
<dbReference type="InParanoid" id="A0A395JKB3"/>
<accession>A0A395JKB3</accession>
<evidence type="ECO:0000259" key="1">
    <source>
        <dbReference type="Pfam" id="PF00849"/>
    </source>
</evidence>
<dbReference type="CDD" id="cd02869">
    <property type="entry name" value="PseudoU_synth_RluA_like"/>
    <property type="match status" value="1"/>
</dbReference>
<dbReference type="GO" id="GO:0009982">
    <property type="term" value="F:pseudouridine synthase activity"/>
    <property type="evidence" value="ECO:0007669"/>
    <property type="project" value="InterPro"/>
</dbReference>
<dbReference type="InterPro" id="IPR050188">
    <property type="entry name" value="RluA_PseudoU_synthase"/>
</dbReference>
<dbReference type="PANTHER" id="PTHR21600:SF89">
    <property type="entry name" value="RIBOSOMAL LARGE SUBUNIT PSEUDOURIDINE SYNTHASE A"/>
    <property type="match status" value="1"/>
</dbReference>
<dbReference type="EMBL" id="QNRT01000002">
    <property type="protein sequence ID" value="RBP51216.1"/>
    <property type="molecule type" value="Genomic_DNA"/>
</dbReference>
<reference evidence="2 3" key="1">
    <citation type="submission" date="2018-06" db="EMBL/GenBank/DDBJ databases">
        <title>Genomic Encyclopedia of Type Strains, Phase IV (KMG-IV): sequencing the most valuable type-strain genomes for metagenomic binning, comparative biology and taxonomic classification.</title>
        <authorList>
            <person name="Goeker M."/>
        </authorList>
    </citation>
    <scope>NUCLEOTIDE SEQUENCE [LARGE SCALE GENOMIC DNA]</scope>
    <source>
        <strain evidence="2 3">DSM 24032</strain>
    </source>
</reference>
<dbReference type="GO" id="GO:0003723">
    <property type="term" value="F:RNA binding"/>
    <property type="evidence" value="ECO:0007669"/>
    <property type="project" value="InterPro"/>
</dbReference>
<gene>
    <name evidence="2" type="ORF">DFR28_102635</name>
</gene>
<dbReference type="Proteomes" id="UP000253083">
    <property type="component" value="Unassembled WGS sequence"/>
</dbReference>